<sequence length="199" mass="21785">MCDAIYKLYGTFLSKSTSASTSTSSFLDHSTSLRTAIHIDTYTSLPHKPKPSLQNAVSKPSTTMERFPRMTTPRVLHDELDATAGASEHDSPSTDQPTPSTTFPPDPHSPNPTATDPAPPEPYNLDDELDLAMARVFKDFLENRGGCTPGVPWQVVEGGFRCGACVGPMVHFLSDEEVDRMESEPGHQPRVVIAREEDK</sequence>
<organism evidence="2 3">
    <name type="scientific">Elasticomyces elasticus</name>
    <dbReference type="NCBI Taxonomy" id="574655"/>
    <lineage>
        <taxon>Eukaryota</taxon>
        <taxon>Fungi</taxon>
        <taxon>Dikarya</taxon>
        <taxon>Ascomycota</taxon>
        <taxon>Pezizomycotina</taxon>
        <taxon>Dothideomycetes</taxon>
        <taxon>Dothideomycetidae</taxon>
        <taxon>Mycosphaerellales</taxon>
        <taxon>Teratosphaeriaceae</taxon>
        <taxon>Elasticomyces</taxon>
    </lineage>
</organism>
<evidence type="ECO:0000256" key="1">
    <source>
        <dbReference type="SAM" id="MobiDB-lite"/>
    </source>
</evidence>
<feature type="compositionally biased region" description="Polar residues" evidence="1">
    <location>
        <begin position="52"/>
        <end position="64"/>
    </location>
</feature>
<comment type="caution">
    <text evidence="2">The sequence shown here is derived from an EMBL/GenBank/DDBJ whole genome shotgun (WGS) entry which is preliminary data.</text>
</comment>
<feature type="region of interest" description="Disordered" evidence="1">
    <location>
        <begin position="43"/>
        <end position="72"/>
    </location>
</feature>
<dbReference type="Proteomes" id="UP001310594">
    <property type="component" value="Unassembled WGS sequence"/>
</dbReference>
<gene>
    <name evidence="2" type="ORF">LTR97_010594</name>
</gene>
<dbReference type="AlphaFoldDB" id="A0AAN7W382"/>
<name>A0AAN7W382_9PEZI</name>
<dbReference type="EMBL" id="JAVRQU010000018">
    <property type="protein sequence ID" value="KAK5693118.1"/>
    <property type="molecule type" value="Genomic_DNA"/>
</dbReference>
<proteinExistence type="predicted"/>
<feature type="compositionally biased region" description="Basic and acidic residues" evidence="1">
    <location>
        <begin position="180"/>
        <end position="199"/>
    </location>
</feature>
<evidence type="ECO:0000313" key="2">
    <source>
        <dbReference type="EMBL" id="KAK5693118.1"/>
    </source>
</evidence>
<reference evidence="2" key="1">
    <citation type="submission" date="2023-08" db="EMBL/GenBank/DDBJ databases">
        <title>Black Yeasts Isolated from many extreme environments.</title>
        <authorList>
            <person name="Coleine C."/>
            <person name="Stajich J.E."/>
            <person name="Selbmann L."/>
        </authorList>
    </citation>
    <scope>NUCLEOTIDE SEQUENCE</scope>
    <source>
        <strain evidence="2">CCFEE 5810</strain>
    </source>
</reference>
<feature type="region of interest" description="Disordered" evidence="1">
    <location>
        <begin position="179"/>
        <end position="199"/>
    </location>
</feature>
<protein>
    <submittedName>
        <fullName evidence="2">Uncharacterized protein</fullName>
    </submittedName>
</protein>
<accession>A0AAN7W382</accession>
<evidence type="ECO:0000313" key="3">
    <source>
        <dbReference type="Proteomes" id="UP001310594"/>
    </source>
</evidence>
<feature type="region of interest" description="Disordered" evidence="1">
    <location>
        <begin position="85"/>
        <end position="125"/>
    </location>
</feature>